<evidence type="ECO:0000256" key="8">
    <source>
        <dbReference type="ARBA" id="ARBA00023053"/>
    </source>
</evidence>
<keyword evidence="6" id="KW-0769">Symport</keyword>
<keyword evidence="11" id="KW-0739">Sodium transport</keyword>
<keyword evidence="10 12" id="KW-0472">Membrane</keyword>
<feature type="transmembrane region" description="Helical" evidence="12">
    <location>
        <begin position="255"/>
        <end position="275"/>
    </location>
</feature>
<evidence type="ECO:0000256" key="1">
    <source>
        <dbReference type="ARBA" id="ARBA00004651"/>
    </source>
</evidence>
<keyword evidence="5 12" id="KW-0812">Transmembrane</keyword>
<dbReference type="Gene3D" id="1.20.1730.10">
    <property type="entry name" value="Sodium/glucose cotransporter"/>
    <property type="match status" value="1"/>
</dbReference>
<feature type="transmembrane region" description="Helical" evidence="12">
    <location>
        <begin position="44"/>
        <end position="63"/>
    </location>
</feature>
<dbReference type="GO" id="GO:0015293">
    <property type="term" value="F:symporter activity"/>
    <property type="evidence" value="ECO:0007669"/>
    <property type="project" value="UniProtKB-KW"/>
</dbReference>
<name>A0A380THF3_9ZZZZ</name>
<evidence type="ECO:0000256" key="7">
    <source>
        <dbReference type="ARBA" id="ARBA00022989"/>
    </source>
</evidence>
<dbReference type="PANTHER" id="PTHR48086:SF3">
    <property type="entry name" value="SODIUM_PROLINE SYMPORTER"/>
    <property type="match status" value="1"/>
</dbReference>
<dbReference type="EMBL" id="UIDG01000314">
    <property type="protein sequence ID" value="SUS07127.1"/>
    <property type="molecule type" value="Genomic_DNA"/>
</dbReference>
<organism evidence="14">
    <name type="scientific">metagenome</name>
    <dbReference type="NCBI Taxonomy" id="256318"/>
    <lineage>
        <taxon>unclassified sequences</taxon>
        <taxon>metagenomes</taxon>
    </lineage>
</organism>
<evidence type="ECO:0000256" key="6">
    <source>
        <dbReference type="ARBA" id="ARBA00022847"/>
    </source>
</evidence>
<evidence type="ECO:0000256" key="11">
    <source>
        <dbReference type="ARBA" id="ARBA00023201"/>
    </source>
</evidence>
<feature type="transmembrane region" description="Helical" evidence="12">
    <location>
        <begin position="69"/>
        <end position="97"/>
    </location>
</feature>
<feature type="transmembrane region" description="Helical" evidence="12">
    <location>
        <begin position="214"/>
        <end position="234"/>
    </location>
</feature>
<dbReference type="AlphaFoldDB" id="A0A380THF3"/>
<evidence type="ECO:0000256" key="4">
    <source>
        <dbReference type="ARBA" id="ARBA00022475"/>
    </source>
</evidence>
<comment type="similarity">
    <text evidence="2">Belongs to the sodium:solute symporter (SSF) (TC 2.A.21) family.</text>
</comment>
<evidence type="ECO:0000313" key="13">
    <source>
        <dbReference type="EMBL" id="SUS07127.1"/>
    </source>
</evidence>
<gene>
    <name evidence="13" type="ORF">DF3PB_3810003</name>
    <name evidence="14" type="ORF">DF3PB_3820003</name>
</gene>
<dbReference type="InterPro" id="IPR001734">
    <property type="entry name" value="Na/solute_symporter"/>
</dbReference>
<dbReference type="PROSITE" id="PS50283">
    <property type="entry name" value="NA_SOLUT_SYMP_3"/>
    <property type="match status" value="1"/>
</dbReference>
<feature type="transmembrane region" description="Helical" evidence="12">
    <location>
        <begin position="182"/>
        <end position="202"/>
    </location>
</feature>
<feature type="transmembrane region" description="Helical" evidence="12">
    <location>
        <begin position="404"/>
        <end position="426"/>
    </location>
</feature>
<feature type="transmembrane region" description="Helical" evidence="12">
    <location>
        <begin position="109"/>
        <end position="131"/>
    </location>
</feature>
<evidence type="ECO:0000256" key="12">
    <source>
        <dbReference type="SAM" id="Phobius"/>
    </source>
</evidence>
<dbReference type="PANTHER" id="PTHR48086">
    <property type="entry name" value="SODIUM/PROLINE SYMPORTER-RELATED"/>
    <property type="match status" value="1"/>
</dbReference>
<feature type="transmembrane region" description="Helical" evidence="12">
    <location>
        <begin position="6"/>
        <end position="23"/>
    </location>
</feature>
<proteinExistence type="inferred from homology"/>
<keyword evidence="8" id="KW-0915">Sodium</keyword>
<comment type="subcellular location">
    <subcellularLocation>
        <location evidence="1">Cell membrane</location>
        <topology evidence="1">Multi-pass membrane protein</topology>
    </subcellularLocation>
</comment>
<reference evidence="14" key="1">
    <citation type="submission" date="2018-07" db="EMBL/GenBank/DDBJ databases">
        <authorList>
            <person name="Quirk P.G."/>
            <person name="Krulwich T.A."/>
        </authorList>
    </citation>
    <scope>NUCLEOTIDE SEQUENCE</scope>
</reference>
<feature type="transmembrane region" description="Helical" evidence="12">
    <location>
        <begin position="287"/>
        <end position="307"/>
    </location>
</feature>
<evidence type="ECO:0000313" key="14">
    <source>
        <dbReference type="EMBL" id="SUS07131.1"/>
    </source>
</evidence>
<evidence type="ECO:0000256" key="9">
    <source>
        <dbReference type="ARBA" id="ARBA00023065"/>
    </source>
</evidence>
<evidence type="ECO:0000256" key="10">
    <source>
        <dbReference type="ARBA" id="ARBA00023136"/>
    </source>
</evidence>
<accession>A0A380THF3</accession>
<dbReference type="EMBL" id="UIDG01000315">
    <property type="protein sequence ID" value="SUS07131.1"/>
    <property type="molecule type" value="Genomic_DNA"/>
</dbReference>
<feature type="transmembrane region" description="Helical" evidence="12">
    <location>
        <begin position="345"/>
        <end position="364"/>
    </location>
</feature>
<protein>
    <submittedName>
        <fullName evidence="14">Sodium:solute symporter</fullName>
    </submittedName>
</protein>
<evidence type="ECO:0000256" key="3">
    <source>
        <dbReference type="ARBA" id="ARBA00022448"/>
    </source>
</evidence>
<keyword evidence="4" id="KW-1003">Cell membrane</keyword>
<dbReference type="InterPro" id="IPR050277">
    <property type="entry name" value="Sodium:Solute_Symporter"/>
</dbReference>
<dbReference type="InterPro" id="IPR038377">
    <property type="entry name" value="Na/Glc_symporter_sf"/>
</dbReference>
<feature type="transmembrane region" description="Helical" evidence="12">
    <location>
        <begin position="370"/>
        <end position="392"/>
    </location>
</feature>
<keyword evidence="7 12" id="KW-1133">Transmembrane helix</keyword>
<keyword evidence="9" id="KW-0406">Ion transport</keyword>
<feature type="transmembrane region" description="Helical" evidence="12">
    <location>
        <begin position="446"/>
        <end position="463"/>
    </location>
</feature>
<dbReference type="GO" id="GO:0005886">
    <property type="term" value="C:plasma membrane"/>
    <property type="evidence" value="ECO:0007669"/>
    <property type="project" value="UniProtKB-SubCell"/>
</dbReference>
<evidence type="ECO:0000256" key="5">
    <source>
        <dbReference type="ARBA" id="ARBA00022692"/>
    </source>
</evidence>
<feature type="transmembrane region" description="Helical" evidence="12">
    <location>
        <begin position="151"/>
        <end position="170"/>
    </location>
</feature>
<dbReference type="GO" id="GO:0006814">
    <property type="term" value="P:sodium ion transport"/>
    <property type="evidence" value="ECO:0007669"/>
    <property type="project" value="UniProtKB-KW"/>
</dbReference>
<sequence length="474" mass="50948">MTFEGFAPWAVLATACIVTWAATPRRVTSPQFFDGRSSDGALPGLWLVAVSAAITWIFAKSIANAADLAYAFGITGGLGYTIYYLSFIVGGVAIYFLRTRGHYRSLTHFLVEKYGMLCARLFLLTIGFRLFNEVWSNTKVMALFFGAEGSPAYWLATIAVTLFTLSYAWTGGMRASLLTDRIQAILAFVLLGVVLTVLFPGLSAKGVPEVPIDLRQGGITFCLLALVQVLSYPFHDPVLTDRAFLSPPRDMLKSFILAALISGGFIFLFSFIGLYARAHGLPANPSVSVPAAFGLLMMLVFNGIMLLSGSSTIDSTFTSVAKLAARDWRNDTREPAARHLTAGRIAVLAVAVIGNLPLLTIYLGDKVGPAIIAATTISGTMVMGLAPIFLLAWIKPASRLSFHLAFWPGLAFGVVRTVEVFLKIHIFPEAIAIGFGKYAVDLGVNVWGLLICTAGYLIGAALARKRQCACAATS</sequence>
<evidence type="ECO:0000256" key="2">
    <source>
        <dbReference type="ARBA" id="ARBA00006434"/>
    </source>
</evidence>
<keyword evidence="3" id="KW-0813">Transport</keyword>